<proteinExistence type="predicted"/>
<protein>
    <recommendedName>
        <fullName evidence="3">Cell division inhibitor</fullName>
    </recommendedName>
</protein>
<dbReference type="AlphaFoldDB" id="A0A410K0B9"/>
<reference evidence="1 2" key="1">
    <citation type="submission" date="2019-01" db="EMBL/GenBank/DDBJ databases">
        <title>Geovibrio thiophilus DSM 11263, complete genome.</title>
        <authorList>
            <person name="Spring S."/>
            <person name="Bunk B."/>
            <person name="Sproer C."/>
        </authorList>
    </citation>
    <scope>NUCLEOTIDE SEQUENCE [LARGE SCALE GENOMIC DNA]</scope>
    <source>
        <strain evidence="1 2">DSM 11263</strain>
    </source>
</reference>
<gene>
    <name evidence="1" type="ORF">EP073_10875</name>
</gene>
<dbReference type="EMBL" id="CP035108">
    <property type="protein sequence ID" value="QAR33886.1"/>
    <property type="molecule type" value="Genomic_DNA"/>
</dbReference>
<keyword evidence="2" id="KW-1185">Reference proteome</keyword>
<dbReference type="OrthoDB" id="9793552at2"/>
<evidence type="ECO:0000313" key="2">
    <source>
        <dbReference type="Proteomes" id="UP000287502"/>
    </source>
</evidence>
<dbReference type="InterPro" id="IPR023393">
    <property type="entry name" value="START-like_dom_sf"/>
</dbReference>
<organism evidence="1 2">
    <name type="scientific">Geovibrio thiophilus</name>
    <dbReference type="NCBI Taxonomy" id="139438"/>
    <lineage>
        <taxon>Bacteria</taxon>
        <taxon>Pseudomonadati</taxon>
        <taxon>Deferribacterota</taxon>
        <taxon>Deferribacteres</taxon>
        <taxon>Deferribacterales</taxon>
        <taxon>Geovibrionaceae</taxon>
        <taxon>Geovibrio</taxon>
    </lineage>
</organism>
<dbReference type="KEGG" id="gtl:EP073_10875"/>
<evidence type="ECO:0000313" key="1">
    <source>
        <dbReference type="EMBL" id="QAR33886.1"/>
    </source>
</evidence>
<accession>A0A410K0B9</accession>
<dbReference type="RefSeq" id="WP_128467171.1">
    <property type="nucleotide sequence ID" value="NZ_CP035108.1"/>
</dbReference>
<sequence>MKLHTIIRKQVLPADINKTWDFFGDPSKLADITPPWLGFKVKTELPPETYAGMIVRYTITPFAGLPVQWITEITHAVKPCFFVDEQRFGPYRFWHHQHIFRETPEGTEMTDIVDYILPFGFLGEIAHSLYVRKKLDEIFAYRKEKLSTIFY</sequence>
<dbReference type="Proteomes" id="UP000287502">
    <property type="component" value="Chromosome"/>
</dbReference>
<name>A0A410K0B9_9BACT</name>
<dbReference type="Gene3D" id="3.30.530.20">
    <property type="match status" value="1"/>
</dbReference>
<dbReference type="SUPFAM" id="SSF55961">
    <property type="entry name" value="Bet v1-like"/>
    <property type="match status" value="1"/>
</dbReference>
<dbReference type="CDD" id="cd07820">
    <property type="entry name" value="SRPBCC_3"/>
    <property type="match status" value="1"/>
</dbReference>
<evidence type="ECO:0008006" key="3">
    <source>
        <dbReference type="Google" id="ProtNLM"/>
    </source>
</evidence>